<evidence type="ECO:0000313" key="2">
    <source>
        <dbReference type="EMBL" id="KAH7274361.1"/>
    </source>
</evidence>
<dbReference type="Proteomes" id="UP000736672">
    <property type="component" value="Unassembled WGS sequence"/>
</dbReference>
<gene>
    <name evidence="2" type="ORF">B0J15DRAFT_127797</name>
</gene>
<keyword evidence="1" id="KW-1133">Transmembrane helix</keyword>
<keyword evidence="1" id="KW-0812">Transmembrane</keyword>
<accession>A0A9P9L5I2</accession>
<evidence type="ECO:0000313" key="3">
    <source>
        <dbReference type="Proteomes" id="UP000736672"/>
    </source>
</evidence>
<name>A0A9P9L5I2_FUSSL</name>
<evidence type="ECO:0000256" key="1">
    <source>
        <dbReference type="SAM" id="Phobius"/>
    </source>
</evidence>
<feature type="transmembrane region" description="Helical" evidence="1">
    <location>
        <begin position="113"/>
        <end position="133"/>
    </location>
</feature>
<protein>
    <submittedName>
        <fullName evidence="2">Uncharacterized protein</fullName>
    </submittedName>
</protein>
<comment type="caution">
    <text evidence="2">The sequence shown here is derived from an EMBL/GenBank/DDBJ whole genome shotgun (WGS) entry which is preliminary data.</text>
</comment>
<proteinExistence type="predicted"/>
<dbReference type="AlphaFoldDB" id="A0A9P9L5I2"/>
<sequence>MIPQPSRGIDTFSILNDDVEVGIGDAFSRSGAHLASTGLEVRWGRPVRGLVGLFLGSFLQVRKGKCRKRGKETWQASKSIEFLAALKRFRVLQTVMSYLRFPCLVRVLPHQGLSIVVVGTIRAFFLFILKISFRLVMILYDKITPLPFLHPV</sequence>
<organism evidence="2 3">
    <name type="scientific">Fusarium solani</name>
    <name type="common">Filamentous fungus</name>
    <dbReference type="NCBI Taxonomy" id="169388"/>
    <lineage>
        <taxon>Eukaryota</taxon>
        <taxon>Fungi</taxon>
        <taxon>Dikarya</taxon>
        <taxon>Ascomycota</taxon>
        <taxon>Pezizomycotina</taxon>
        <taxon>Sordariomycetes</taxon>
        <taxon>Hypocreomycetidae</taxon>
        <taxon>Hypocreales</taxon>
        <taxon>Nectriaceae</taxon>
        <taxon>Fusarium</taxon>
        <taxon>Fusarium solani species complex</taxon>
    </lineage>
</organism>
<reference evidence="2" key="1">
    <citation type="journal article" date="2021" name="Nat. Commun.">
        <title>Genetic determinants of endophytism in the Arabidopsis root mycobiome.</title>
        <authorList>
            <person name="Mesny F."/>
            <person name="Miyauchi S."/>
            <person name="Thiergart T."/>
            <person name="Pickel B."/>
            <person name="Atanasova L."/>
            <person name="Karlsson M."/>
            <person name="Huettel B."/>
            <person name="Barry K.W."/>
            <person name="Haridas S."/>
            <person name="Chen C."/>
            <person name="Bauer D."/>
            <person name="Andreopoulos W."/>
            <person name="Pangilinan J."/>
            <person name="LaButti K."/>
            <person name="Riley R."/>
            <person name="Lipzen A."/>
            <person name="Clum A."/>
            <person name="Drula E."/>
            <person name="Henrissat B."/>
            <person name="Kohler A."/>
            <person name="Grigoriev I.V."/>
            <person name="Martin F.M."/>
            <person name="Hacquard S."/>
        </authorList>
    </citation>
    <scope>NUCLEOTIDE SEQUENCE</scope>
    <source>
        <strain evidence="2">FSSC 5 MPI-SDFR-AT-0091</strain>
    </source>
</reference>
<keyword evidence="1" id="KW-0472">Membrane</keyword>
<dbReference type="EMBL" id="JAGTJS010000002">
    <property type="protein sequence ID" value="KAH7274361.1"/>
    <property type="molecule type" value="Genomic_DNA"/>
</dbReference>
<keyword evidence="3" id="KW-1185">Reference proteome</keyword>